<dbReference type="GO" id="GO:0003677">
    <property type="term" value="F:DNA binding"/>
    <property type="evidence" value="ECO:0007669"/>
    <property type="project" value="UniProtKB-KW"/>
</dbReference>
<evidence type="ECO:0000313" key="6">
    <source>
        <dbReference type="EMBL" id="NML44640.1"/>
    </source>
</evidence>
<dbReference type="InterPro" id="IPR005119">
    <property type="entry name" value="LysR_subst-bd"/>
</dbReference>
<feature type="domain" description="HTH lysR-type" evidence="5">
    <location>
        <begin position="3"/>
        <end position="60"/>
    </location>
</feature>
<sequence>MELNLRDLRYFEIAAQAEHLGRAAEAIARSQPALTKAIRRLEQTVGSPLFEKSGRGVRLTPVGQVLLREAGQLRVSADEALRHVADFSQGLAGLVRIGSGTVTVGSLLSKVCGLLLEQAPQAQVSIELGASFDLLEQLRQKRLDLVVGLLPPEKDGDFVRHPLAVDEVVVAARSGHPIFKARRVTLPMLLEHGWVLPKPETPSRQWLDAAFSARGLAAPRVQIEANSVPLLPQLIASTDLLSFVPRHAIASERRARLREVQPSLLLLRRELGVTARREGYLSPVAQRLLGLLQQEVPALLTSGAE</sequence>
<accession>A0A848H5T9</accession>
<dbReference type="AlphaFoldDB" id="A0A848H5T9"/>
<gene>
    <name evidence="6" type="ORF">HHL11_12815</name>
</gene>
<dbReference type="PANTHER" id="PTHR30419">
    <property type="entry name" value="HTH-TYPE TRANSCRIPTIONAL REGULATOR YBHD"/>
    <property type="match status" value="1"/>
</dbReference>
<dbReference type="InterPro" id="IPR050950">
    <property type="entry name" value="HTH-type_LysR_regulators"/>
</dbReference>
<dbReference type="PANTHER" id="PTHR30419:SF8">
    <property type="entry name" value="NITROGEN ASSIMILATION TRANSCRIPTIONAL ACTIVATOR-RELATED"/>
    <property type="match status" value="1"/>
</dbReference>
<dbReference type="PRINTS" id="PR00039">
    <property type="entry name" value="HTHLYSR"/>
</dbReference>
<dbReference type="Gene3D" id="1.10.10.10">
    <property type="entry name" value="Winged helix-like DNA-binding domain superfamily/Winged helix DNA-binding domain"/>
    <property type="match status" value="1"/>
</dbReference>
<dbReference type="Pfam" id="PF03466">
    <property type="entry name" value="LysR_substrate"/>
    <property type="match status" value="1"/>
</dbReference>
<dbReference type="Pfam" id="PF00126">
    <property type="entry name" value="HTH_1"/>
    <property type="match status" value="1"/>
</dbReference>
<dbReference type="InterPro" id="IPR036388">
    <property type="entry name" value="WH-like_DNA-bd_sf"/>
</dbReference>
<dbReference type="SUPFAM" id="SSF46785">
    <property type="entry name" value="Winged helix' DNA-binding domain"/>
    <property type="match status" value="1"/>
</dbReference>
<protein>
    <submittedName>
        <fullName evidence="6">LysR family transcriptional regulator</fullName>
    </submittedName>
</protein>
<dbReference type="SUPFAM" id="SSF53850">
    <property type="entry name" value="Periplasmic binding protein-like II"/>
    <property type="match status" value="1"/>
</dbReference>
<evidence type="ECO:0000256" key="1">
    <source>
        <dbReference type="ARBA" id="ARBA00009437"/>
    </source>
</evidence>
<dbReference type="InterPro" id="IPR000847">
    <property type="entry name" value="LysR_HTH_N"/>
</dbReference>
<keyword evidence="2" id="KW-0805">Transcription regulation</keyword>
<dbReference type="FunFam" id="1.10.10.10:FF:000001">
    <property type="entry name" value="LysR family transcriptional regulator"/>
    <property type="match status" value="1"/>
</dbReference>
<reference evidence="6 7" key="1">
    <citation type="submission" date="2020-04" db="EMBL/GenBank/DDBJ databases">
        <title>Ramlibacter sp. G-1-2-2 isolated from soil.</title>
        <authorList>
            <person name="Dahal R.H."/>
        </authorList>
    </citation>
    <scope>NUCLEOTIDE SEQUENCE [LARGE SCALE GENOMIC DNA]</scope>
    <source>
        <strain evidence="6 7">G-1-2-2</strain>
    </source>
</reference>
<comment type="caution">
    <text evidence="6">The sequence shown here is derived from an EMBL/GenBank/DDBJ whole genome shotgun (WGS) entry which is preliminary data.</text>
</comment>
<evidence type="ECO:0000313" key="7">
    <source>
        <dbReference type="Proteomes" id="UP000541185"/>
    </source>
</evidence>
<dbReference type="EMBL" id="JABBFX010000001">
    <property type="protein sequence ID" value="NML44640.1"/>
    <property type="molecule type" value="Genomic_DNA"/>
</dbReference>
<dbReference type="Proteomes" id="UP000541185">
    <property type="component" value="Unassembled WGS sequence"/>
</dbReference>
<dbReference type="InterPro" id="IPR036390">
    <property type="entry name" value="WH_DNA-bd_sf"/>
</dbReference>
<dbReference type="Gene3D" id="3.40.190.290">
    <property type="match status" value="1"/>
</dbReference>
<name>A0A848H5T9_9BURK</name>
<dbReference type="RefSeq" id="WP_169418753.1">
    <property type="nucleotide sequence ID" value="NZ_JABBFX010000001.1"/>
</dbReference>
<dbReference type="GO" id="GO:0005829">
    <property type="term" value="C:cytosol"/>
    <property type="evidence" value="ECO:0007669"/>
    <property type="project" value="TreeGrafter"/>
</dbReference>
<keyword evidence="7" id="KW-1185">Reference proteome</keyword>
<keyword evidence="4" id="KW-0804">Transcription</keyword>
<evidence type="ECO:0000256" key="2">
    <source>
        <dbReference type="ARBA" id="ARBA00023015"/>
    </source>
</evidence>
<evidence type="ECO:0000256" key="4">
    <source>
        <dbReference type="ARBA" id="ARBA00023163"/>
    </source>
</evidence>
<organism evidence="6 7">
    <name type="scientific">Ramlibacter agri</name>
    <dbReference type="NCBI Taxonomy" id="2728837"/>
    <lineage>
        <taxon>Bacteria</taxon>
        <taxon>Pseudomonadati</taxon>
        <taxon>Pseudomonadota</taxon>
        <taxon>Betaproteobacteria</taxon>
        <taxon>Burkholderiales</taxon>
        <taxon>Comamonadaceae</taxon>
        <taxon>Ramlibacter</taxon>
    </lineage>
</organism>
<proteinExistence type="inferred from homology"/>
<dbReference type="PROSITE" id="PS50931">
    <property type="entry name" value="HTH_LYSR"/>
    <property type="match status" value="1"/>
</dbReference>
<comment type="similarity">
    <text evidence="1">Belongs to the LysR transcriptional regulatory family.</text>
</comment>
<dbReference type="GO" id="GO:0003700">
    <property type="term" value="F:DNA-binding transcription factor activity"/>
    <property type="evidence" value="ECO:0007669"/>
    <property type="project" value="InterPro"/>
</dbReference>
<keyword evidence="3" id="KW-0238">DNA-binding</keyword>
<evidence type="ECO:0000259" key="5">
    <source>
        <dbReference type="PROSITE" id="PS50931"/>
    </source>
</evidence>
<evidence type="ECO:0000256" key="3">
    <source>
        <dbReference type="ARBA" id="ARBA00023125"/>
    </source>
</evidence>